<name>A0A316J864_9HYPH</name>
<gene>
    <name evidence="1" type="ORF">DKP76_13090</name>
</gene>
<evidence type="ECO:0000313" key="2">
    <source>
        <dbReference type="Proteomes" id="UP000245865"/>
    </source>
</evidence>
<accession>A0A316J864</accession>
<protein>
    <submittedName>
        <fullName evidence="1">Uncharacterized protein</fullName>
    </submittedName>
</protein>
<dbReference type="EMBL" id="QGDB01000005">
    <property type="protein sequence ID" value="PWL16979.1"/>
    <property type="molecule type" value="Genomic_DNA"/>
</dbReference>
<keyword evidence="2" id="KW-1185">Reference proteome</keyword>
<reference evidence="1 2" key="1">
    <citation type="submission" date="2018-05" db="EMBL/GenBank/DDBJ databases">
        <title>Comparative genomic sequence analysis between strain HN4 and CCM 8460T (Falsochrobactrum ovis) will provide more evidence to prove that HN4 is a new species of Falsochrobactrum.</title>
        <authorList>
            <person name="Lyu W."/>
            <person name="Sun L."/>
            <person name="Yao L."/>
        </authorList>
    </citation>
    <scope>NUCLEOTIDE SEQUENCE [LARGE SCALE GENOMIC DNA]</scope>
    <source>
        <strain evidence="1 2">HN4</strain>
    </source>
</reference>
<dbReference type="Proteomes" id="UP000245865">
    <property type="component" value="Unassembled WGS sequence"/>
</dbReference>
<sequence>MGDALSSMFRDSSAAIRIISIAWEDVNQESDIAVTHSIFMLLRSYFRKATAINAFIAFQKQGGGPSI</sequence>
<evidence type="ECO:0000313" key="1">
    <source>
        <dbReference type="EMBL" id="PWL16979.1"/>
    </source>
</evidence>
<organism evidence="1 2">
    <name type="scientific">Falsochrobactrum shanghaiense</name>
    <dbReference type="NCBI Taxonomy" id="2201899"/>
    <lineage>
        <taxon>Bacteria</taxon>
        <taxon>Pseudomonadati</taxon>
        <taxon>Pseudomonadota</taxon>
        <taxon>Alphaproteobacteria</taxon>
        <taxon>Hyphomicrobiales</taxon>
        <taxon>Brucellaceae</taxon>
        <taxon>Falsochrobactrum</taxon>
    </lineage>
</organism>
<dbReference type="AlphaFoldDB" id="A0A316J864"/>
<comment type="caution">
    <text evidence="1">The sequence shown here is derived from an EMBL/GenBank/DDBJ whole genome shotgun (WGS) entry which is preliminary data.</text>
</comment>
<proteinExistence type="predicted"/>